<evidence type="ECO:0000256" key="6">
    <source>
        <dbReference type="ARBA" id="ARBA00022777"/>
    </source>
</evidence>
<dbReference type="Gene3D" id="3.30.450.20">
    <property type="entry name" value="PAS domain"/>
    <property type="match status" value="1"/>
</dbReference>
<comment type="catalytic activity">
    <reaction evidence="1">
        <text>ATP + protein L-histidine = ADP + protein N-phospho-L-histidine.</text>
        <dbReference type="EC" id="2.7.13.3"/>
    </reaction>
</comment>
<dbReference type="Gene3D" id="3.30.565.10">
    <property type="entry name" value="Histidine kinase-like ATPase, C-terminal domain"/>
    <property type="match status" value="1"/>
</dbReference>
<dbReference type="InterPro" id="IPR013656">
    <property type="entry name" value="PAS_4"/>
</dbReference>
<keyword evidence="5" id="KW-0547">Nucleotide-binding</keyword>
<dbReference type="SMART" id="SM00911">
    <property type="entry name" value="HWE_HK"/>
    <property type="match status" value="1"/>
</dbReference>
<organism evidence="9 10">
    <name type="scientific">Loktanella salsilacus</name>
    <dbReference type="NCBI Taxonomy" id="195913"/>
    <lineage>
        <taxon>Bacteria</taxon>
        <taxon>Pseudomonadati</taxon>
        <taxon>Pseudomonadota</taxon>
        <taxon>Alphaproteobacteria</taxon>
        <taxon>Rhodobacterales</taxon>
        <taxon>Roseobacteraceae</taxon>
        <taxon>Loktanella</taxon>
    </lineage>
</organism>
<evidence type="ECO:0000256" key="5">
    <source>
        <dbReference type="ARBA" id="ARBA00022741"/>
    </source>
</evidence>
<keyword evidence="10" id="KW-1185">Reference proteome</keyword>
<reference evidence="9 10" key="1">
    <citation type="submission" date="2016-10" db="EMBL/GenBank/DDBJ databases">
        <authorList>
            <person name="de Groot N.N."/>
        </authorList>
    </citation>
    <scope>NUCLEOTIDE SEQUENCE [LARGE SCALE GENOMIC DNA]</scope>
    <source>
        <strain evidence="9 10">DSM 16199</strain>
    </source>
</reference>
<accession>A0A1I4GXB3</accession>
<keyword evidence="6" id="KW-0418">Kinase</keyword>
<dbReference type="STRING" id="195913.SAMN04488004_11492"/>
<dbReference type="SUPFAM" id="SSF55785">
    <property type="entry name" value="PYP-like sensor domain (PAS domain)"/>
    <property type="match status" value="1"/>
</dbReference>
<evidence type="ECO:0000313" key="10">
    <source>
        <dbReference type="Proteomes" id="UP000199550"/>
    </source>
</evidence>
<dbReference type="Proteomes" id="UP000199550">
    <property type="component" value="Unassembled WGS sequence"/>
</dbReference>
<evidence type="ECO:0000256" key="2">
    <source>
        <dbReference type="ARBA" id="ARBA00012438"/>
    </source>
</evidence>
<dbReference type="EMBL" id="FOTF01000014">
    <property type="protein sequence ID" value="SFL33781.1"/>
    <property type="molecule type" value="Genomic_DNA"/>
</dbReference>
<sequence length="333" mass="36911">MTFSNIEWSALFQDLPAPCLVLDQDLHIVTASKLYLATVGRDLNAIQGRPVFDVFPEEPDRRAMLEAAFRRALAGEANSLEKVLYAIPVMDDDGQPTGKIKEMYWSCHHNPIFQTDGTVRYMIQNAQDITQQVMAEQLKDAVVGELHHRVGNIFALVSATAKRMASSADDLADFLPKFQGRLMALARTHTYLTGDNWDGITIDKIVQRELSEHSDIGPDQITAVGSDIKVNATEAQILTMAVHELTTNAIKYGALKTRGGKLNVAWKPNATAGFDFEWRESDVIIADTPPRQGFGSFILDQIVPAQLQATAQRDLRPDGFTYQLSVTQRAASH</sequence>
<dbReference type="PANTHER" id="PTHR41523:SF7">
    <property type="entry name" value="HISTIDINE KINASE"/>
    <property type="match status" value="1"/>
</dbReference>
<dbReference type="InterPro" id="IPR011102">
    <property type="entry name" value="Sig_transdc_His_kinase_HWE"/>
</dbReference>
<keyword evidence="7" id="KW-0067">ATP-binding</keyword>
<evidence type="ECO:0000256" key="7">
    <source>
        <dbReference type="ARBA" id="ARBA00022840"/>
    </source>
</evidence>
<dbReference type="EC" id="2.7.13.3" evidence="2"/>
<dbReference type="AlphaFoldDB" id="A0A1I4GXB3"/>
<keyword evidence="4" id="KW-0808">Transferase</keyword>
<dbReference type="GO" id="GO:0004673">
    <property type="term" value="F:protein histidine kinase activity"/>
    <property type="evidence" value="ECO:0007669"/>
    <property type="project" value="UniProtKB-EC"/>
</dbReference>
<name>A0A1I4GXB3_9RHOB</name>
<dbReference type="GO" id="GO:0005524">
    <property type="term" value="F:ATP binding"/>
    <property type="evidence" value="ECO:0007669"/>
    <property type="project" value="UniProtKB-KW"/>
</dbReference>
<dbReference type="InterPro" id="IPR000014">
    <property type="entry name" value="PAS"/>
</dbReference>
<evidence type="ECO:0000256" key="1">
    <source>
        <dbReference type="ARBA" id="ARBA00000085"/>
    </source>
</evidence>
<proteinExistence type="predicted"/>
<keyword evidence="3" id="KW-0597">Phosphoprotein</keyword>
<dbReference type="Pfam" id="PF08448">
    <property type="entry name" value="PAS_4"/>
    <property type="match status" value="1"/>
</dbReference>
<dbReference type="InterPro" id="IPR035965">
    <property type="entry name" value="PAS-like_dom_sf"/>
</dbReference>
<dbReference type="NCBIfam" id="TIGR00229">
    <property type="entry name" value="sensory_box"/>
    <property type="match status" value="1"/>
</dbReference>
<gene>
    <name evidence="9" type="ORF">SAMN04488004_11492</name>
</gene>
<dbReference type="InterPro" id="IPR036890">
    <property type="entry name" value="HATPase_C_sf"/>
</dbReference>
<evidence type="ECO:0000259" key="8">
    <source>
        <dbReference type="SMART" id="SM00911"/>
    </source>
</evidence>
<feature type="domain" description="Signal transduction histidine kinase HWE region" evidence="8">
    <location>
        <begin position="145"/>
        <end position="227"/>
    </location>
</feature>
<dbReference type="PANTHER" id="PTHR41523">
    <property type="entry name" value="TWO-COMPONENT SYSTEM SENSOR PROTEIN"/>
    <property type="match status" value="1"/>
</dbReference>
<dbReference type="Pfam" id="PF07536">
    <property type="entry name" value="HWE_HK"/>
    <property type="match status" value="1"/>
</dbReference>
<evidence type="ECO:0000256" key="4">
    <source>
        <dbReference type="ARBA" id="ARBA00022679"/>
    </source>
</evidence>
<dbReference type="CDD" id="cd00130">
    <property type="entry name" value="PAS"/>
    <property type="match status" value="1"/>
</dbReference>
<protein>
    <recommendedName>
        <fullName evidence="2">histidine kinase</fullName>
        <ecNumber evidence="2">2.7.13.3</ecNumber>
    </recommendedName>
</protein>
<evidence type="ECO:0000313" key="9">
    <source>
        <dbReference type="EMBL" id="SFL33781.1"/>
    </source>
</evidence>
<evidence type="ECO:0000256" key="3">
    <source>
        <dbReference type="ARBA" id="ARBA00022553"/>
    </source>
</evidence>